<dbReference type="AlphaFoldDB" id="A0A8I0HIQ7"/>
<evidence type="ECO:0000313" key="2">
    <source>
        <dbReference type="Proteomes" id="UP000650224"/>
    </source>
</evidence>
<reference evidence="1 2" key="1">
    <citation type="submission" date="2020-08" db="EMBL/GenBank/DDBJ databases">
        <title>A Genomic Blueprint of the Chicken Gut Microbiome.</title>
        <authorList>
            <person name="Gilroy R."/>
            <person name="Ravi A."/>
            <person name="Getino M."/>
            <person name="Pursley I."/>
            <person name="Horton D.L."/>
            <person name="Alikhan N.-F."/>
            <person name="Baker D."/>
            <person name="Gharbi K."/>
            <person name="Hall N."/>
            <person name="Watson M."/>
            <person name="Adriaenssens E.M."/>
            <person name="Foster-Nyarko E."/>
            <person name="Jarju S."/>
            <person name="Secka A."/>
            <person name="Antonio M."/>
            <person name="Oren A."/>
            <person name="Chaudhuri R."/>
            <person name="La Ragione R.M."/>
            <person name="Hildebrand F."/>
            <person name="Pallen M.J."/>
        </authorList>
    </citation>
    <scope>NUCLEOTIDE SEQUENCE [LARGE SCALE GENOMIC DNA]</scope>
    <source>
        <strain evidence="1 2">Sa1YVA5</strain>
    </source>
</reference>
<dbReference type="RefSeq" id="WP_191734004.1">
    <property type="nucleotide sequence ID" value="NZ_JACSPR010000007.1"/>
</dbReference>
<proteinExistence type="predicted"/>
<accession>A0A8I0HIQ7</accession>
<dbReference type="InterPro" id="IPR041289">
    <property type="entry name" value="Bact_RF_family3"/>
</dbReference>
<gene>
    <name evidence="1" type="ORF">H9627_10605</name>
</gene>
<keyword evidence="2" id="KW-1185">Reference proteome</keyword>
<sequence length="362" mass="39822">MDTRNIIKHSDPIRHDDLRSLAKQSGPTVSFVIPTHRGGAEKFTDSQRLRPLMEEAREILAQQYPDVDADALLKPVVTLIKDEAFWLTQCDGLAIFATPEGTRHFRLDHSFTPQVTVGDHPNLRPVLSLVTNDLEFLLLALSQNKVRLFAADRATITPLPLEDIPGSAEEVKGAAVNEPRIQHQTSHGAGPAHGTGPREHNVLSGFLQNVGKNVEKRFTNDKRPMVLAAVDEHQGALRDQFKTVTLLDSIVSGNPDRVSELDLHAAAWPLVKEESIRRHDHLVDRLSEALGTGLATNDPELIMTESMTGRVETLILADRALENHPRSVELDAAISNTLINSGRVDTVPELPGNHAAGAIFRH</sequence>
<evidence type="ECO:0000313" key="1">
    <source>
        <dbReference type="EMBL" id="MBD8030763.1"/>
    </source>
</evidence>
<protein>
    <submittedName>
        <fullName evidence="1">Uncharacterized protein</fullName>
    </submittedName>
</protein>
<dbReference type="EMBL" id="JACSPR010000007">
    <property type="protein sequence ID" value="MBD8030763.1"/>
    <property type="molecule type" value="Genomic_DNA"/>
</dbReference>
<comment type="caution">
    <text evidence="1">The sequence shown here is derived from an EMBL/GenBank/DDBJ whole genome shotgun (WGS) entry which is preliminary data.</text>
</comment>
<organism evidence="1 2">
    <name type="scientific">Corynebacterium gallinarum</name>
    <dbReference type="NCBI Taxonomy" id="2762214"/>
    <lineage>
        <taxon>Bacteria</taxon>
        <taxon>Bacillati</taxon>
        <taxon>Actinomycetota</taxon>
        <taxon>Actinomycetes</taxon>
        <taxon>Mycobacteriales</taxon>
        <taxon>Corynebacteriaceae</taxon>
        <taxon>Corynebacterium</taxon>
    </lineage>
</organism>
<dbReference type="Proteomes" id="UP000650224">
    <property type="component" value="Unassembled WGS sequence"/>
</dbReference>
<name>A0A8I0HIQ7_9CORY</name>
<dbReference type="Pfam" id="PF18845">
    <property type="entry name" value="baeRF_family3"/>
    <property type="match status" value="1"/>
</dbReference>